<evidence type="ECO:0000256" key="2">
    <source>
        <dbReference type="ARBA" id="ARBA00001541"/>
    </source>
</evidence>
<keyword evidence="8" id="KW-0418">Kinase</keyword>
<keyword evidence="15" id="KW-1185">Reference proteome</keyword>
<feature type="domain" description="CheB-type methylesterase" evidence="12">
    <location>
        <begin position="12"/>
        <end position="198"/>
    </location>
</feature>
<keyword evidence="5" id="KW-0808">Transferase</keyword>
<organism evidence="14 15">
    <name type="scientific">Palleronia pontilimi</name>
    <dbReference type="NCBI Taxonomy" id="1964209"/>
    <lineage>
        <taxon>Bacteria</taxon>
        <taxon>Pseudomonadati</taxon>
        <taxon>Pseudomonadota</taxon>
        <taxon>Alphaproteobacteria</taxon>
        <taxon>Rhodobacterales</taxon>
        <taxon>Roseobacteraceae</taxon>
        <taxon>Palleronia</taxon>
    </lineage>
</organism>
<comment type="catalytic activity">
    <reaction evidence="2">
        <text>L-glutamyl-[protein] + S-adenosyl-L-methionine = [protein]-L-glutamate 5-O-methyl ester + S-adenosyl-L-homocysteine</text>
        <dbReference type="Rhea" id="RHEA:24452"/>
        <dbReference type="Rhea" id="RHEA-COMP:10208"/>
        <dbReference type="Rhea" id="RHEA-COMP:10311"/>
        <dbReference type="ChEBI" id="CHEBI:29973"/>
        <dbReference type="ChEBI" id="CHEBI:57856"/>
        <dbReference type="ChEBI" id="CHEBI:59789"/>
        <dbReference type="ChEBI" id="CHEBI:82795"/>
        <dbReference type="EC" id="2.1.1.80"/>
    </reaction>
</comment>
<accession>A0A934I985</accession>
<dbReference type="GO" id="GO:0005737">
    <property type="term" value="C:cytoplasm"/>
    <property type="evidence" value="ECO:0007669"/>
    <property type="project" value="InterPro"/>
</dbReference>
<dbReference type="InterPro" id="IPR036804">
    <property type="entry name" value="CheR_N_sf"/>
</dbReference>
<keyword evidence="4" id="KW-0489">Methyltransferase</keyword>
<sequence>MDDSAPAGAPRELPVVGIGASAGGLEALREMFSAHEDGADMAFVVVQHLDPTHESLMAQLIERYTTMAVSQAAGGETLEPNHVYVIPPGHGLAIEDGVLQLTEFTDPRGMRRPIDDFLESLAHDKGAQSACVILSGTGADGSRGMRAIMEQGGLCLVQDPKTARYDGMPTSAIKTGLVDVVSMPNAIIDHLMRFFDPTNAAQAADPDVIENADYIEALCERLRETIGHDFSNYKRATLVRRIARRMQVLGIEEGQDYLAFTRSNAKECQLLFRDLLINVTRFFRDPEHFAKLNEKVIEPLVANAEDGEEIRLWVAGCSSGEEAYTFAMYFSEAMQKYDVRPYVQIFATDIDEKMLSLGRACTYPLAALSDIPASFRDRYTISNQDSFSLTPQVRDMVRFSLHSLIRDPPFSKIDLISCRNLLIYLDETIQKQVMPLFHFSLRTGACLFLGSSEAIGRFEDLFDPIDQSARIFQRRNVLSRYSLQLPKGNVRDTPYRRAEPDQASTQPRENPIEIAALKRMANHYAPVSLLVDEQGNLLQRWGRVGRFLDFPERLERNVHVPTLAKPGLREIVGALLREVRKTERRSIIRDVEVLTEFGKLTCSVVGEPIEPFATLLVIRETGALEPFDGDDLTEFDQQEGQLKFLEDELQTARHRLSSTVEELETTNEELKSSNEEMMSMNEELQSTNEELTTVNDELKSKLDELTVANSDLKNFFDSTELMIIVVDTNLRLRSYTEAAEQLFELDKSSIGKPLGALKTSLREDDFLHHVSDAARNGHAAEYRAHTGARSFIARIIPYRRFDGSVDGATLIFTDVTNALQLEQDLKEEQERLSLALEVAGIGIWEYEPSSDKTTLDVTERYLLDIPAGDPGDQMDPILSRLSDEDRTRINSALRRAMDGQNDFDETFKLPLRSGGVRWLHGLGRRVAVGDKRKFIGVTYDVSSERELLAQRELLIREMHHRVKNLFAVVSALVSVSARDVDDIDQLAATLRGRIQALDRSHSLSSGFDIVDEFALRDVIEAALAPALQDHALNIDGPEVEVARDRLTPLALILHEWTTNSLKYGALAVDGGTLDVGWSVDGDRVALRWSETGGIEVPGGKAGFGTLLIEATARQLSAEVDAIATEGGYKRTLTFPVSEPQADVGRPSSA</sequence>
<keyword evidence="10" id="KW-0378">Hydrolase</keyword>
<keyword evidence="6" id="KW-0949">S-adenosyl-L-methionine</keyword>
<proteinExistence type="predicted"/>
<dbReference type="PROSITE" id="PS50123">
    <property type="entry name" value="CHER"/>
    <property type="match status" value="1"/>
</dbReference>
<name>A0A934I985_9RHOB</name>
<evidence type="ECO:0000256" key="8">
    <source>
        <dbReference type="ARBA" id="ARBA00022777"/>
    </source>
</evidence>
<dbReference type="Pfam" id="PF01339">
    <property type="entry name" value="CheB_methylest"/>
    <property type="match status" value="1"/>
</dbReference>
<feature type="active site" evidence="10">
    <location>
        <position position="21"/>
    </location>
</feature>
<dbReference type="Pfam" id="PF03705">
    <property type="entry name" value="CheR_N"/>
    <property type="match status" value="1"/>
</dbReference>
<comment type="caution">
    <text evidence="14">The sequence shown here is derived from an EMBL/GenBank/DDBJ whole genome shotgun (WGS) entry which is preliminary data.</text>
</comment>
<dbReference type="Proteomes" id="UP000642488">
    <property type="component" value="Unassembled WGS sequence"/>
</dbReference>
<dbReference type="InterPro" id="IPR011102">
    <property type="entry name" value="Sig_transdc_His_kinase_HWE"/>
</dbReference>
<evidence type="ECO:0000256" key="4">
    <source>
        <dbReference type="ARBA" id="ARBA00022603"/>
    </source>
</evidence>
<dbReference type="Pfam" id="PF13596">
    <property type="entry name" value="PAS_10"/>
    <property type="match status" value="1"/>
</dbReference>
<dbReference type="Gene3D" id="3.30.450.20">
    <property type="entry name" value="PAS domain"/>
    <property type="match status" value="3"/>
</dbReference>
<evidence type="ECO:0000313" key="14">
    <source>
        <dbReference type="EMBL" id="MBJ3761406.1"/>
    </source>
</evidence>
<evidence type="ECO:0000259" key="12">
    <source>
        <dbReference type="PROSITE" id="PS50122"/>
    </source>
</evidence>
<evidence type="ECO:0000256" key="1">
    <source>
        <dbReference type="ARBA" id="ARBA00000085"/>
    </source>
</evidence>
<protein>
    <submittedName>
        <fullName evidence="14">PAS domain-containing protein</fullName>
    </submittedName>
</protein>
<dbReference type="PANTHER" id="PTHR24422:SF27">
    <property type="entry name" value="PROTEIN-GLUTAMATE O-METHYLTRANSFERASE"/>
    <property type="match status" value="1"/>
</dbReference>
<dbReference type="CDD" id="cd16434">
    <property type="entry name" value="CheB-CheR_fusion"/>
    <property type="match status" value="1"/>
</dbReference>
<comment type="catalytic activity">
    <reaction evidence="1">
        <text>ATP + protein L-histidine = ADP + protein N-phospho-L-histidine.</text>
        <dbReference type="EC" id="2.7.13.3"/>
    </reaction>
</comment>
<dbReference type="RefSeq" id="WP_198914574.1">
    <property type="nucleotide sequence ID" value="NZ_JAEKPD010000001.1"/>
</dbReference>
<dbReference type="GO" id="GO:0006935">
    <property type="term" value="P:chemotaxis"/>
    <property type="evidence" value="ECO:0007669"/>
    <property type="project" value="UniProtKB-UniRule"/>
</dbReference>
<dbReference type="InterPro" id="IPR022642">
    <property type="entry name" value="CheR_C"/>
</dbReference>
<dbReference type="Gene3D" id="1.10.155.10">
    <property type="entry name" value="Chemotaxis receptor methyltransferase CheR, N-terminal domain"/>
    <property type="match status" value="1"/>
</dbReference>
<dbReference type="Pfam" id="PF01739">
    <property type="entry name" value="CheR"/>
    <property type="match status" value="1"/>
</dbReference>
<dbReference type="InterPro" id="IPR000780">
    <property type="entry name" value="CheR_MeTrfase"/>
</dbReference>
<dbReference type="Gene3D" id="3.40.50.150">
    <property type="entry name" value="Vaccinia Virus protein VP39"/>
    <property type="match status" value="1"/>
</dbReference>
<dbReference type="InterPro" id="IPR022641">
    <property type="entry name" value="CheR_N"/>
</dbReference>
<feature type="active site" evidence="10">
    <location>
        <position position="140"/>
    </location>
</feature>
<dbReference type="InterPro" id="IPR035965">
    <property type="entry name" value="PAS-like_dom_sf"/>
</dbReference>
<dbReference type="InterPro" id="IPR036890">
    <property type="entry name" value="HATPase_C_sf"/>
</dbReference>
<feature type="coiled-coil region" evidence="11">
    <location>
        <begin position="635"/>
        <end position="708"/>
    </location>
</feature>
<evidence type="ECO:0000256" key="7">
    <source>
        <dbReference type="ARBA" id="ARBA00022741"/>
    </source>
</evidence>
<evidence type="ECO:0000256" key="10">
    <source>
        <dbReference type="PROSITE-ProRule" id="PRU00050"/>
    </source>
</evidence>
<keyword evidence="9" id="KW-0067">ATP-binding</keyword>
<feature type="domain" description="CheR-type methyltransferase" evidence="13">
    <location>
        <begin position="203"/>
        <end position="475"/>
    </location>
</feature>
<gene>
    <name evidence="14" type="ORF">ILP92_01400</name>
</gene>
<dbReference type="InterPro" id="IPR035909">
    <property type="entry name" value="CheB_C"/>
</dbReference>
<evidence type="ECO:0000256" key="11">
    <source>
        <dbReference type="SAM" id="Coils"/>
    </source>
</evidence>
<dbReference type="GO" id="GO:0032259">
    <property type="term" value="P:methylation"/>
    <property type="evidence" value="ECO:0007669"/>
    <property type="project" value="UniProtKB-KW"/>
</dbReference>
<dbReference type="SMART" id="SM00138">
    <property type="entry name" value="MeTrc"/>
    <property type="match status" value="1"/>
</dbReference>
<evidence type="ECO:0000259" key="13">
    <source>
        <dbReference type="PROSITE" id="PS50123"/>
    </source>
</evidence>
<keyword evidence="11" id="KW-0175">Coiled coil</keyword>
<evidence type="ECO:0000256" key="3">
    <source>
        <dbReference type="ARBA" id="ARBA00022553"/>
    </source>
</evidence>
<dbReference type="SUPFAM" id="SSF55785">
    <property type="entry name" value="PYP-like sensor domain (PAS domain)"/>
    <property type="match status" value="2"/>
</dbReference>
<dbReference type="Pfam" id="PF07536">
    <property type="entry name" value="HWE_HK"/>
    <property type="match status" value="1"/>
</dbReference>
<keyword evidence="10" id="KW-0145">Chemotaxis</keyword>
<dbReference type="SMART" id="SM00911">
    <property type="entry name" value="HWE_HK"/>
    <property type="match status" value="1"/>
</dbReference>
<dbReference type="SUPFAM" id="SSF47757">
    <property type="entry name" value="Chemotaxis receptor methyltransferase CheR, N-terminal domain"/>
    <property type="match status" value="1"/>
</dbReference>
<dbReference type="InterPro" id="IPR029063">
    <property type="entry name" value="SAM-dependent_MTases_sf"/>
</dbReference>
<dbReference type="PRINTS" id="PR00996">
    <property type="entry name" value="CHERMTFRASE"/>
</dbReference>
<evidence type="ECO:0000256" key="9">
    <source>
        <dbReference type="ARBA" id="ARBA00022840"/>
    </source>
</evidence>
<dbReference type="GO" id="GO:0005524">
    <property type="term" value="F:ATP binding"/>
    <property type="evidence" value="ECO:0007669"/>
    <property type="project" value="UniProtKB-KW"/>
</dbReference>
<dbReference type="AlphaFoldDB" id="A0A934I985"/>
<dbReference type="SUPFAM" id="SSF52738">
    <property type="entry name" value="Methylesterase CheB, C-terminal domain"/>
    <property type="match status" value="1"/>
</dbReference>
<dbReference type="EMBL" id="JAEKPD010000001">
    <property type="protein sequence ID" value="MBJ3761406.1"/>
    <property type="molecule type" value="Genomic_DNA"/>
</dbReference>
<evidence type="ECO:0000313" key="15">
    <source>
        <dbReference type="Proteomes" id="UP000642488"/>
    </source>
</evidence>
<dbReference type="PANTHER" id="PTHR24422">
    <property type="entry name" value="CHEMOTAXIS PROTEIN METHYLTRANSFERASE"/>
    <property type="match status" value="1"/>
</dbReference>
<dbReference type="GO" id="GO:0008984">
    <property type="term" value="F:protein-glutamate methylesterase activity"/>
    <property type="evidence" value="ECO:0007669"/>
    <property type="project" value="InterPro"/>
</dbReference>
<dbReference type="GO" id="GO:0000156">
    <property type="term" value="F:phosphorelay response regulator activity"/>
    <property type="evidence" value="ECO:0007669"/>
    <property type="project" value="InterPro"/>
</dbReference>
<dbReference type="Gene3D" id="3.40.50.180">
    <property type="entry name" value="Methylesterase CheB, C-terminal domain"/>
    <property type="match status" value="1"/>
</dbReference>
<dbReference type="InterPro" id="IPR000673">
    <property type="entry name" value="Sig_transdc_resp-reg_Me-estase"/>
</dbReference>
<dbReference type="Gene3D" id="3.30.565.10">
    <property type="entry name" value="Histidine kinase-like ATPase, C-terminal domain"/>
    <property type="match status" value="1"/>
</dbReference>
<evidence type="ECO:0000256" key="5">
    <source>
        <dbReference type="ARBA" id="ARBA00022679"/>
    </source>
</evidence>
<dbReference type="GO" id="GO:0008983">
    <property type="term" value="F:protein-glutamate O-methyltransferase activity"/>
    <property type="evidence" value="ECO:0007669"/>
    <property type="project" value="UniProtKB-EC"/>
</dbReference>
<keyword evidence="3" id="KW-0597">Phosphoprotein</keyword>
<dbReference type="InterPro" id="IPR050903">
    <property type="entry name" value="Bact_Chemotaxis_MeTrfase"/>
</dbReference>
<dbReference type="SUPFAM" id="SSF53335">
    <property type="entry name" value="S-adenosyl-L-methionine-dependent methyltransferases"/>
    <property type="match status" value="1"/>
</dbReference>
<evidence type="ECO:0000256" key="6">
    <source>
        <dbReference type="ARBA" id="ARBA00022691"/>
    </source>
</evidence>
<reference evidence="14" key="1">
    <citation type="submission" date="2020-12" db="EMBL/GenBank/DDBJ databases">
        <title>Bacterial taxonomy.</title>
        <authorList>
            <person name="Pan X."/>
        </authorList>
    </citation>
    <scope>NUCLEOTIDE SEQUENCE</scope>
    <source>
        <strain evidence="14">KCTC 52957</strain>
    </source>
</reference>
<dbReference type="PROSITE" id="PS50122">
    <property type="entry name" value="CHEB"/>
    <property type="match status" value="1"/>
</dbReference>
<dbReference type="GO" id="GO:0004673">
    <property type="term" value="F:protein histidine kinase activity"/>
    <property type="evidence" value="ECO:0007669"/>
    <property type="project" value="UniProtKB-EC"/>
</dbReference>
<keyword evidence="7" id="KW-0547">Nucleotide-binding</keyword>
<feature type="active site" evidence="10">
    <location>
        <position position="48"/>
    </location>
</feature>